<keyword evidence="1" id="KW-0732">Signal</keyword>
<protein>
    <recommendedName>
        <fullName evidence="3">Secreted protein</fullName>
    </recommendedName>
</protein>
<evidence type="ECO:0008006" key="3">
    <source>
        <dbReference type="Google" id="ProtNLM"/>
    </source>
</evidence>
<feature type="chain" id="PRO_5030857894" description="Secreted protein" evidence="1">
    <location>
        <begin position="20"/>
        <end position="245"/>
    </location>
</feature>
<organism evidence="2">
    <name type="scientific">Alexandrium andersonii</name>
    <dbReference type="NCBI Taxonomy" id="327968"/>
    <lineage>
        <taxon>Eukaryota</taxon>
        <taxon>Sar</taxon>
        <taxon>Alveolata</taxon>
        <taxon>Dinophyceae</taxon>
        <taxon>Gonyaulacales</taxon>
        <taxon>Pyrocystaceae</taxon>
        <taxon>Alexandrium</taxon>
    </lineage>
</organism>
<dbReference type="EMBL" id="HBGQ01061153">
    <property type="protein sequence ID" value="CAD9466034.1"/>
    <property type="molecule type" value="Transcribed_RNA"/>
</dbReference>
<reference evidence="2" key="1">
    <citation type="submission" date="2021-01" db="EMBL/GenBank/DDBJ databases">
        <authorList>
            <person name="Corre E."/>
            <person name="Pelletier E."/>
            <person name="Niang G."/>
            <person name="Scheremetjew M."/>
            <person name="Finn R."/>
            <person name="Kale V."/>
            <person name="Holt S."/>
            <person name="Cochrane G."/>
            <person name="Meng A."/>
            <person name="Brown T."/>
            <person name="Cohen L."/>
        </authorList>
    </citation>
    <scope>NUCLEOTIDE SEQUENCE</scope>
    <source>
        <strain evidence="2">CCMP2222</strain>
    </source>
</reference>
<accession>A0A7S2DWR5</accession>
<name>A0A7S2DWR5_9DINO</name>
<evidence type="ECO:0000313" key="2">
    <source>
        <dbReference type="EMBL" id="CAD9466034.1"/>
    </source>
</evidence>
<gene>
    <name evidence="2" type="ORF">AAND1436_LOCUS29538</name>
</gene>
<sequence>MAFASKLLSFACCVAGASAAAYQELLLLRHVTDKQQAGAWPVDHSQIDFLRVVQESLSSVMDTPEIINAQEAEKAKNPNAKPFPSMKTDPKMFFKMRSKESRAGVFLDFPAGCQTGLDMQTACKVNLTHQLGHGKVNFVHAEGFDANSTVHFEFGVNSAWNHVASTANCRACGQKCTGTFLGRTWSVDLPDCPVKPGTWSFSFPFLSRDETESLPAIPTFQLSYKFDIKRPTGKSALNFEGSMDA</sequence>
<evidence type="ECO:0000256" key="1">
    <source>
        <dbReference type="SAM" id="SignalP"/>
    </source>
</evidence>
<dbReference type="AlphaFoldDB" id="A0A7S2DWR5"/>
<proteinExistence type="predicted"/>
<feature type="signal peptide" evidence="1">
    <location>
        <begin position="1"/>
        <end position="19"/>
    </location>
</feature>